<feature type="transmembrane region" description="Helical" evidence="2">
    <location>
        <begin position="48"/>
        <end position="66"/>
    </location>
</feature>
<keyword evidence="4" id="KW-1185">Reference proteome</keyword>
<keyword evidence="2" id="KW-0472">Membrane</keyword>
<comment type="caution">
    <text evidence="3">The sequence shown here is derived from an EMBL/GenBank/DDBJ whole genome shotgun (WGS) entry which is preliminary data.</text>
</comment>
<accession>A0ABD2YYG4</accession>
<evidence type="ECO:0000256" key="1">
    <source>
        <dbReference type="SAM" id="MobiDB-lite"/>
    </source>
</evidence>
<keyword evidence="2" id="KW-0812">Transmembrane</keyword>
<feature type="transmembrane region" description="Helical" evidence="2">
    <location>
        <begin position="99"/>
        <end position="119"/>
    </location>
</feature>
<feature type="transmembrane region" description="Helical" evidence="2">
    <location>
        <begin position="18"/>
        <end position="36"/>
    </location>
</feature>
<name>A0ABD2YYG4_9GENT</name>
<dbReference type="PANTHER" id="PTHR35758:SF1">
    <property type="entry name" value="SERINE RICH PROTEIN"/>
    <property type="match status" value="1"/>
</dbReference>
<reference evidence="3 4" key="1">
    <citation type="submission" date="2024-11" db="EMBL/GenBank/DDBJ databases">
        <title>A near-complete genome assembly of Cinchona calisaya.</title>
        <authorList>
            <person name="Lian D.C."/>
            <person name="Zhao X.W."/>
            <person name="Wei L."/>
        </authorList>
    </citation>
    <scope>NUCLEOTIDE SEQUENCE [LARGE SCALE GENOMIC DNA]</scope>
    <source>
        <tissue evidence="3">Nenye</tissue>
    </source>
</reference>
<feature type="region of interest" description="Disordered" evidence="1">
    <location>
        <begin position="69"/>
        <end position="94"/>
    </location>
</feature>
<feature type="compositionally biased region" description="Polar residues" evidence="1">
    <location>
        <begin position="69"/>
        <end position="80"/>
    </location>
</feature>
<feature type="compositionally biased region" description="Low complexity" evidence="1">
    <location>
        <begin position="83"/>
        <end position="94"/>
    </location>
</feature>
<gene>
    <name evidence="3" type="ORF">ACH5RR_024333</name>
</gene>
<evidence type="ECO:0000256" key="2">
    <source>
        <dbReference type="SAM" id="Phobius"/>
    </source>
</evidence>
<protein>
    <submittedName>
        <fullName evidence="3">Uncharacterized protein</fullName>
    </submittedName>
</protein>
<evidence type="ECO:0000313" key="3">
    <source>
        <dbReference type="EMBL" id="KAL3511616.1"/>
    </source>
</evidence>
<dbReference type="AlphaFoldDB" id="A0ABD2YYG4"/>
<keyword evidence="2" id="KW-1133">Transmembrane helix</keyword>
<dbReference type="PANTHER" id="PTHR35758">
    <property type="entry name" value="TRANSMEMBRANE PROTEIN"/>
    <property type="match status" value="1"/>
</dbReference>
<sequence>MATSNANYAFHNSSSQRAVAMMLALVSALVLSPLYIDRRRSEYKYETKWSSGFVLPVVLAGLIVAIKTTSSASTSQQRGTRASPFPSSSEPSSVSVHKIGGSSWGLASILVMLVCVLSWQSSVQHFFWR</sequence>
<evidence type="ECO:0000313" key="4">
    <source>
        <dbReference type="Proteomes" id="UP001630127"/>
    </source>
</evidence>
<proteinExistence type="predicted"/>
<organism evidence="3 4">
    <name type="scientific">Cinchona calisaya</name>
    <dbReference type="NCBI Taxonomy" id="153742"/>
    <lineage>
        <taxon>Eukaryota</taxon>
        <taxon>Viridiplantae</taxon>
        <taxon>Streptophyta</taxon>
        <taxon>Embryophyta</taxon>
        <taxon>Tracheophyta</taxon>
        <taxon>Spermatophyta</taxon>
        <taxon>Magnoliopsida</taxon>
        <taxon>eudicotyledons</taxon>
        <taxon>Gunneridae</taxon>
        <taxon>Pentapetalae</taxon>
        <taxon>asterids</taxon>
        <taxon>lamiids</taxon>
        <taxon>Gentianales</taxon>
        <taxon>Rubiaceae</taxon>
        <taxon>Cinchonoideae</taxon>
        <taxon>Cinchoneae</taxon>
        <taxon>Cinchona</taxon>
    </lineage>
</organism>
<dbReference type="Proteomes" id="UP001630127">
    <property type="component" value="Unassembled WGS sequence"/>
</dbReference>
<dbReference type="EMBL" id="JBJUIK010000011">
    <property type="protein sequence ID" value="KAL3511616.1"/>
    <property type="molecule type" value="Genomic_DNA"/>
</dbReference>